<evidence type="ECO:0000256" key="1">
    <source>
        <dbReference type="SAM" id="MobiDB-lite"/>
    </source>
</evidence>
<proteinExistence type="predicted"/>
<feature type="region of interest" description="Disordered" evidence="1">
    <location>
        <begin position="80"/>
        <end position="127"/>
    </location>
</feature>
<protein>
    <submittedName>
        <fullName evidence="2">Uncharacterized protein</fullName>
    </submittedName>
</protein>
<accession>A0AAN9KCQ1</accession>
<reference evidence="2 3" key="1">
    <citation type="submission" date="2024-01" db="EMBL/GenBank/DDBJ databases">
        <title>The genomes of 5 underutilized Papilionoideae crops provide insights into root nodulation and disease resistanc.</title>
        <authorList>
            <person name="Jiang F."/>
        </authorList>
    </citation>
    <scope>NUCLEOTIDE SEQUENCE [LARGE SCALE GENOMIC DNA]</scope>
    <source>
        <strain evidence="2">LVBAO_FW01</strain>
        <tissue evidence="2">Leaves</tissue>
    </source>
</reference>
<organism evidence="2 3">
    <name type="scientific">Canavalia gladiata</name>
    <name type="common">Sword bean</name>
    <name type="synonym">Dolichos gladiatus</name>
    <dbReference type="NCBI Taxonomy" id="3824"/>
    <lineage>
        <taxon>Eukaryota</taxon>
        <taxon>Viridiplantae</taxon>
        <taxon>Streptophyta</taxon>
        <taxon>Embryophyta</taxon>
        <taxon>Tracheophyta</taxon>
        <taxon>Spermatophyta</taxon>
        <taxon>Magnoliopsida</taxon>
        <taxon>eudicotyledons</taxon>
        <taxon>Gunneridae</taxon>
        <taxon>Pentapetalae</taxon>
        <taxon>rosids</taxon>
        <taxon>fabids</taxon>
        <taxon>Fabales</taxon>
        <taxon>Fabaceae</taxon>
        <taxon>Papilionoideae</taxon>
        <taxon>50 kb inversion clade</taxon>
        <taxon>NPAAA clade</taxon>
        <taxon>indigoferoid/millettioid clade</taxon>
        <taxon>Phaseoleae</taxon>
        <taxon>Canavalia</taxon>
    </lineage>
</organism>
<sequence>MLRRNNIGEERALEVLAGGSLLHWDTLVEKKERKQRPLGSGFFLGSFILEEPGEEAKGRKKIEKEKEERRLWVFRAQKRKSIRRRENSQEEVKRRGENLDSRKKRSTRLQVLRGRKKRKKKEKSGLQTDTVHEEWGLRLEIGYCREFICPKARLDLTLTHLVETDERR</sequence>
<comment type="caution">
    <text evidence="2">The sequence shown here is derived from an EMBL/GenBank/DDBJ whole genome shotgun (WGS) entry which is preliminary data.</text>
</comment>
<evidence type="ECO:0000313" key="3">
    <source>
        <dbReference type="Proteomes" id="UP001367508"/>
    </source>
</evidence>
<name>A0AAN9KCQ1_CANGL</name>
<gene>
    <name evidence="2" type="ORF">VNO77_33899</name>
</gene>
<evidence type="ECO:0000313" key="2">
    <source>
        <dbReference type="EMBL" id="KAK7315355.1"/>
    </source>
</evidence>
<dbReference type="EMBL" id="JAYMYQ010000008">
    <property type="protein sequence ID" value="KAK7315355.1"/>
    <property type="molecule type" value="Genomic_DNA"/>
</dbReference>
<dbReference type="AlphaFoldDB" id="A0AAN9KCQ1"/>
<feature type="compositionally biased region" description="Basic and acidic residues" evidence="1">
    <location>
        <begin position="84"/>
        <end position="101"/>
    </location>
</feature>
<dbReference type="Proteomes" id="UP001367508">
    <property type="component" value="Unassembled WGS sequence"/>
</dbReference>
<keyword evidence="3" id="KW-1185">Reference proteome</keyword>
<feature type="compositionally biased region" description="Basic residues" evidence="1">
    <location>
        <begin position="102"/>
        <end position="122"/>
    </location>
</feature>